<keyword evidence="2" id="KW-0813">Transport</keyword>
<keyword evidence="3 6" id="KW-0812">Transmembrane</keyword>
<dbReference type="EMBL" id="JAXLQG010000001">
    <property type="protein sequence ID" value="KAK5545949.1"/>
    <property type="molecule type" value="Genomic_DNA"/>
</dbReference>
<evidence type="ECO:0000256" key="3">
    <source>
        <dbReference type="ARBA" id="ARBA00022692"/>
    </source>
</evidence>
<evidence type="ECO:0000256" key="5">
    <source>
        <dbReference type="ARBA" id="ARBA00023136"/>
    </source>
</evidence>
<protein>
    <submittedName>
        <fullName evidence="7">Uncharacterized protein</fullName>
    </submittedName>
</protein>
<evidence type="ECO:0000256" key="2">
    <source>
        <dbReference type="ARBA" id="ARBA00022448"/>
    </source>
</evidence>
<evidence type="ECO:0000256" key="1">
    <source>
        <dbReference type="ARBA" id="ARBA00004141"/>
    </source>
</evidence>
<dbReference type="GO" id="GO:0022857">
    <property type="term" value="F:transmembrane transporter activity"/>
    <property type="evidence" value="ECO:0007669"/>
    <property type="project" value="TreeGrafter"/>
</dbReference>
<dbReference type="PANTHER" id="PTHR43791:SF65">
    <property type="entry name" value="MAJOR FACILITATOR SUPERFAMILY (MFS) PROFILE DOMAIN-CONTAINING PROTEIN-RELATED"/>
    <property type="match status" value="1"/>
</dbReference>
<dbReference type="GO" id="GO:0016020">
    <property type="term" value="C:membrane"/>
    <property type="evidence" value="ECO:0007669"/>
    <property type="project" value="UniProtKB-SubCell"/>
</dbReference>
<comment type="caution">
    <text evidence="7">The sequence shown here is derived from an EMBL/GenBank/DDBJ whole genome shotgun (WGS) entry which is preliminary data.</text>
</comment>
<evidence type="ECO:0000313" key="8">
    <source>
        <dbReference type="Proteomes" id="UP001345827"/>
    </source>
</evidence>
<keyword evidence="5 6" id="KW-0472">Membrane</keyword>
<sequence length="117" mass="13434">MFEAHAILVGMISRNANSVGTRAVSAALYNICYQIGSIVAVNVYRNDDKPYYYRGNKILVGITSANIILFFLAKLYYVKRNQQKERKWNSLSDFDRANYLSTTKETGTKRLNIRFAH</sequence>
<dbReference type="AlphaFoldDB" id="A0AAV9QPF1"/>
<evidence type="ECO:0000256" key="4">
    <source>
        <dbReference type="ARBA" id="ARBA00022989"/>
    </source>
</evidence>
<keyword evidence="4 6" id="KW-1133">Transmembrane helix</keyword>
<evidence type="ECO:0000256" key="6">
    <source>
        <dbReference type="SAM" id="Phobius"/>
    </source>
</evidence>
<comment type="subcellular location">
    <subcellularLocation>
        <location evidence="1">Membrane</location>
        <topology evidence="1">Multi-pass membrane protein</topology>
    </subcellularLocation>
</comment>
<accession>A0AAV9QPF1</accession>
<dbReference type="PANTHER" id="PTHR43791">
    <property type="entry name" value="PERMEASE-RELATED"/>
    <property type="match status" value="1"/>
</dbReference>
<name>A0AAV9QPF1_9PEZI</name>
<evidence type="ECO:0000313" key="7">
    <source>
        <dbReference type="EMBL" id="KAK5545949.1"/>
    </source>
</evidence>
<keyword evidence="8" id="KW-1185">Reference proteome</keyword>
<feature type="transmembrane region" description="Helical" evidence="6">
    <location>
        <begin position="58"/>
        <end position="77"/>
    </location>
</feature>
<proteinExistence type="predicted"/>
<reference evidence="7 8" key="1">
    <citation type="submission" date="2023-06" db="EMBL/GenBank/DDBJ databases">
        <title>Black Yeasts Isolated from many extreme environments.</title>
        <authorList>
            <person name="Coleine C."/>
            <person name="Stajich J.E."/>
            <person name="Selbmann L."/>
        </authorList>
    </citation>
    <scope>NUCLEOTIDE SEQUENCE [LARGE SCALE GENOMIC DNA]</scope>
    <source>
        <strain evidence="7 8">CCFEE 5887</strain>
    </source>
</reference>
<organism evidence="7 8">
    <name type="scientific">Vermiconidia calcicola</name>
    <dbReference type="NCBI Taxonomy" id="1690605"/>
    <lineage>
        <taxon>Eukaryota</taxon>
        <taxon>Fungi</taxon>
        <taxon>Dikarya</taxon>
        <taxon>Ascomycota</taxon>
        <taxon>Pezizomycotina</taxon>
        <taxon>Dothideomycetes</taxon>
        <taxon>Dothideomycetidae</taxon>
        <taxon>Mycosphaerellales</taxon>
        <taxon>Extremaceae</taxon>
        <taxon>Vermiconidia</taxon>
    </lineage>
</organism>
<gene>
    <name evidence="7" type="ORF">LTR25_000959</name>
</gene>
<dbReference type="Proteomes" id="UP001345827">
    <property type="component" value="Unassembled WGS sequence"/>
</dbReference>